<feature type="region of interest" description="Disordered" evidence="6">
    <location>
        <begin position="141"/>
        <end position="178"/>
    </location>
</feature>
<keyword evidence="3 4" id="KW-0539">Nucleus</keyword>
<evidence type="ECO:0000256" key="4">
    <source>
        <dbReference type="PROSITE-ProRule" id="PRU00475"/>
    </source>
</evidence>
<evidence type="ECO:0000313" key="10">
    <source>
        <dbReference type="Proteomes" id="UP000268093"/>
    </source>
</evidence>
<dbReference type="EMBL" id="RBNI01015270">
    <property type="protein sequence ID" value="RUP16258.1"/>
    <property type="molecule type" value="Genomic_DNA"/>
</dbReference>
<gene>
    <name evidence="9" type="ORF">BC936DRAFT_139538</name>
</gene>
<dbReference type="Proteomes" id="UP000268093">
    <property type="component" value="Unassembled WGS sequence"/>
</dbReference>
<dbReference type="GO" id="GO:0031509">
    <property type="term" value="P:subtelomeric heterochromatin formation"/>
    <property type="evidence" value="ECO:0007669"/>
    <property type="project" value="TreeGrafter"/>
</dbReference>
<evidence type="ECO:0000256" key="3">
    <source>
        <dbReference type="ARBA" id="ARBA00023242"/>
    </source>
</evidence>
<dbReference type="GO" id="GO:0005634">
    <property type="term" value="C:nucleus"/>
    <property type="evidence" value="ECO:0007669"/>
    <property type="project" value="UniProtKB-SubCell"/>
</dbReference>
<dbReference type="GO" id="GO:0000785">
    <property type="term" value="C:chromatin"/>
    <property type="evidence" value="ECO:0007669"/>
    <property type="project" value="UniProtKB-ARBA"/>
</dbReference>
<comment type="subcellular location">
    <subcellularLocation>
        <location evidence="1 4">Nucleus</location>
    </subcellularLocation>
</comment>
<dbReference type="Pfam" id="PF02791">
    <property type="entry name" value="DDT"/>
    <property type="match status" value="1"/>
</dbReference>
<evidence type="ECO:0000313" key="9">
    <source>
        <dbReference type="EMBL" id="RUP16258.1"/>
    </source>
</evidence>
<dbReference type="InterPro" id="IPR028941">
    <property type="entry name" value="WHIM2_dom"/>
</dbReference>
<reference evidence="9 10" key="1">
    <citation type="journal article" date="2018" name="New Phytol.">
        <title>Phylogenomics of Endogonaceae and evolution of mycorrhizas within Mucoromycota.</title>
        <authorList>
            <person name="Chang Y."/>
            <person name="Desiro A."/>
            <person name="Na H."/>
            <person name="Sandor L."/>
            <person name="Lipzen A."/>
            <person name="Clum A."/>
            <person name="Barry K."/>
            <person name="Grigoriev I.V."/>
            <person name="Martin F.M."/>
            <person name="Stajich J.E."/>
            <person name="Smith M.E."/>
            <person name="Bonito G."/>
            <person name="Spatafora J.W."/>
        </authorList>
    </citation>
    <scope>NUCLEOTIDE SEQUENCE [LARGE SCALE GENOMIC DNA]</scope>
    <source>
        <strain evidence="9 10">GMNB39</strain>
    </source>
</reference>
<dbReference type="SMART" id="SM00571">
    <property type="entry name" value="DDT"/>
    <property type="match status" value="1"/>
</dbReference>
<organism evidence="9 10">
    <name type="scientific">Jimgerdemannia flammicorona</name>
    <dbReference type="NCBI Taxonomy" id="994334"/>
    <lineage>
        <taxon>Eukaryota</taxon>
        <taxon>Fungi</taxon>
        <taxon>Fungi incertae sedis</taxon>
        <taxon>Mucoromycota</taxon>
        <taxon>Mucoromycotina</taxon>
        <taxon>Endogonomycetes</taxon>
        <taxon>Endogonales</taxon>
        <taxon>Endogonaceae</taxon>
        <taxon>Jimgerdemannia</taxon>
    </lineage>
</organism>
<sequence>MHMVILNLFFLSINRDYIAKYQLYRQPIWQCETTGRLNLTYEQALESERIEKERVEDKFPGQLRRRVLEMVQNQTSRLDALVDDTFNYFKDRYVEGEVVNCLWDDGVTYNAEILEIIPPTSAANTAFASDELVAAMMTDQPNGDIVANGKGRSRDSSVTESDDESHGRTNGKQKAEDPMRLDPVSIAVAAVLDHDHLSDQQIGTQYKVQLVDEDGEGIEDCIKVVRRGVLSRDRLAFSKNLMRKFIRECTTKDSYVGAPWLIKGAVAKKYGIDTTLPADLQHARDLAHAKSRRRRGKTTEEREADKRLKAEEMSREKLKRKEDKEKARAEKKKLPPIKYPIEDLDLPAFIEPPAHPRPHSDTILAPRGTETMLMVWAFLSVFAKPLGLSPFTIDEFESAVGYSAGRCPMITETHASLLNVIIRERKTGGPGMVHSVGGTRVAPTVYVLRERAGSEETVGSNDEMVVDMRVEDVARETAGGVVKKAIRLGSEGVKKVGKGWDEKELKIANERKGWEAVLVGCLNELAMPETFLEIDAILDHLVPATASSPVTADDVERAYPHLSVTEKLRILDFLVEIVNGCTVIRDYMEECQETMTDLRKQRAEITREKRKLMNDRAELERREFKAEQEAAGALVNLNLLSVTLDAIADADGISSRGEDEDEKEAGSDEDELVMADSDDDEENDEEEDEEASEEDERPRRSRRKPVGATSRQAKLKQKQREREADERRRAQQHEKQREEARARNQELKAKAEERRRLDEEERALHKKEELVEHSMRRCSTLRFRPLGRDRYHNRYYFFDQVGGGIGHGTGRLYVQGPSEGDMIVMRERGVKKSRVLGEDGEELYQEDVEEDENDRGKGWDEVKERMWKDGFEEEVAVIERWWEEREKKRKVEGMEVDGEEGPVRPVNEGAWWSYYSEPEQVR</sequence>
<proteinExistence type="predicted"/>
<evidence type="ECO:0000256" key="1">
    <source>
        <dbReference type="ARBA" id="ARBA00004123"/>
    </source>
</evidence>
<evidence type="ECO:0000259" key="7">
    <source>
        <dbReference type="PROSITE" id="PS50827"/>
    </source>
</evidence>
<keyword evidence="10" id="KW-1185">Reference proteome</keyword>
<feature type="domain" description="WAC" evidence="8">
    <location>
        <begin position="1"/>
        <end position="105"/>
    </location>
</feature>
<dbReference type="Pfam" id="PF15613">
    <property type="entry name" value="WSD"/>
    <property type="match status" value="1"/>
</dbReference>
<accession>A0A433B9N7</accession>
<dbReference type="PANTHER" id="PTHR32075">
    <property type="entry name" value="ISWI CHROMATIN-REMODELING COMPLEX SUBUNIT YPL216W-RELATED"/>
    <property type="match status" value="1"/>
</dbReference>
<dbReference type="PANTHER" id="PTHR32075:SF6">
    <property type="entry name" value="ISWI CHROMATIN-REMODELING COMPLEX SUBUNIT YPL216W-RELATED"/>
    <property type="match status" value="1"/>
</dbReference>
<name>A0A433B9N7_9FUNG</name>
<dbReference type="OrthoDB" id="332390at2759"/>
<feature type="domain" description="DDT" evidence="7">
    <location>
        <begin position="366"/>
        <end position="427"/>
    </location>
</feature>
<feature type="compositionally biased region" description="Acidic residues" evidence="6">
    <location>
        <begin position="658"/>
        <end position="695"/>
    </location>
</feature>
<evidence type="ECO:0000259" key="8">
    <source>
        <dbReference type="PROSITE" id="PS51136"/>
    </source>
</evidence>
<dbReference type="InterPro" id="IPR028942">
    <property type="entry name" value="WHIM1_dom"/>
</dbReference>
<dbReference type="InterPro" id="IPR018501">
    <property type="entry name" value="DDT_dom"/>
</dbReference>
<feature type="non-terminal residue" evidence="9">
    <location>
        <position position="922"/>
    </location>
</feature>
<keyword evidence="2 5" id="KW-0175">Coiled coil</keyword>
<feature type="compositionally biased region" description="Basic and acidic residues" evidence="6">
    <location>
        <begin position="718"/>
        <end position="762"/>
    </location>
</feature>
<evidence type="ECO:0000256" key="2">
    <source>
        <dbReference type="ARBA" id="ARBA00023054"/>
    </source>
</evidence>
<dbReference type="AlphaFoldDB" id="A0A433B9N7"/>
<dbReference type="InterPro" id="IPR013136">
    <property type="entry name" value="WSTF_Acf1_Cbp146"/>
</dbReference>
<evidence type="ECO:0008006" key="11">
    <source>
        <dbReference type="Google" id="ProtNLM"/>
    </source>
</evidence>
<protein>
    <recommendedName>
        <fullName evidence="11">DDT domain-containing protein</fullName>
    </recommendedName>
</protein>
<feature type="region of interest" description="Disordered" evidence="6">
    <location>
        <begin position="285"/>
        <end position="331"/>
    </location>
</feature>
<comment type="caution">
    <text evidence="9">The sequence shown here is derived from an EMBL/GenBank/DDBJ whole genome shotgun (WGS) entry which is preliminary data.</text>
</comment>
<dbReference type="GO" id="GO:0000781">
    <property type="term" value="C:chromosome, telomeric region"/>
    <property type="evidence" value="ECO:0007669"/>
    <property type="project" value="GOC"/>
</dbReference>
<dbReference type="PROSITE" id="PS51136">
    <property type="entry name" value="WAC"/>
    <property type="match status" value="1"/>
</dbReference>
<evidence type="ECO:0000256" key="6">
    <source>
        <dbReference type="SAM" id="MobiDB-lite"/>
    </source>
</evidence>
<dbReference type="PROSITE" id="PS50827">
    <property type="entry name" value="DDT"/>
    <property type="match status" value="1"/>
</dbReference>
<feature type="compositionally biased region" description="Basic and acidic residues" evidence="6">
    <location>
        <begin position="297"/>
        <end position="328"/>
    </location>
</feature>
<evidence type="ECO:0000256" key="5">
    <source>
        <dbReference type="SAM" id="Coils"/>
    </source>
</evidence>
<dbReference type="Pfam" id="PF10537">
    <property type="entry name" value="WAC_Acf1_DNA_bd"/>
    <property type="match status" value="1"/>
</dbReference>
<dbReference type="Pfam" id="PF15612">
    <property type="entry name" value="WHIM1"/>
    <property type="match status" value="1"/>
</dbReference>
<feature type="region of interest" description="Disordered" evidence="6">
    <location>
        <begin position="652"/>
        <end position="762"/>
    </location>
</feature>
<feature type="coiled-coil region" evidence="5">
    <location>
        <begin position="584"/>
        <end position="629"/>
    </location>
</feature>